<comment type="caution">
    <text evidence="1">The sequence shown here is derived from an EMBL/GenBank/DDBJ whole genome shotgun (WGS) entry which is preliminary data.</text>
</comment>
<keyword evidence="2" id="KW-1185">Reference proteome</keyword>
<evidence type="ECO:0000313" key="1">
    <source>
        <dbReference type="EMBL" id="PMC79205.1"/>
    </source>
</evidence>
<dbReference type="PANTHER" id="PTHR10000:SF8">
    <property type="entry name" value="HAD SUPERFAMILY HYDROLASE-LIKE, TYPE 3"/>
    <property type="match status" value="1"/>
</dbReference>
<dbReference type="InterPro" id="IPR000150">
    <property type="entry name" value="Cof"/>
</dbReference>
<organism evidence="1 2">
    <name type="scientific">Aerococcus viridans</name>
    <dbReference type="NCBI Taxonomy" id="1377"/>
    <lineage>
        <taxon>Bacteria</taxon>
        <taxon>Bacillati</taxon>
        <taxon>Bacillota</taxon>
        <taxon>Bacilli</taxon>
        <taxon>Lactobacillales</taxon>
        <taxon>Aerococcaceae</taxon>
        <taxon>Aerococcus</taxon>
    </lineage>
</organism>
<dbReference type="InterPro" id="IPR006379">
    <property type="entry name" value="HAD-SF_hydro_IIB"/>
</dbReference>
<dbReference type="AlphaFoldDB" id="A0A2N6UCC4"/>
<evidence type="ECO:0000313" key="2">
    <source>
        <dbReference type="Proteomes" id="UP000235701"/>
    </source>
</evidence>
<dbReference type="GO" id="GO:0016791">
    <property type="term" value="F:phosphatase activity"/>
    <property type="evidence" value="ECO:0007669"/>
    <property type="project" value="TreeGrafter"/>
</dbReference>
<dbReference type="SFLD" id="SFLDG01140">
    <property type="entry name" value="C2.B:_Phosphomannomutase_and_P"/>
    <property type="match status" value="1"/>
</dbReference>
<dbReference type="SFLD" id="SFLDS00003">
    <property type="entry name" value="Haloacid_Dehalogenase"/>
    <property type="match status" value="1"/>
</dbReference>
<dbReference type="InterPro" id="IPR036412">
    <property type="entry name" value="HAD-like_sf"/>
</dbReference>
<dbReference type="Pfam" id="PF08282">
    <property type="entry name" value="Hydrolase_3"/>
    <property type="match status" value="1"/>
</dbReference>
<dbReference type="OrthoDB" id="9790031at2"/>
<sequence length="266" mass="30562">MKLIAIDMDDTLLNNQNIVTPVQNDFLIHLIREKGIKIVISTGRLVDGIKNLLSPELYELVYVIALNGSLILNNDKTIIKSDQITNKLFKELLTQFEDYKLDMSILDEFNYYRFSPQNNDFMDHEEKLNKTTIRYLDIEEYKNTNILKSLLFYHPTERKKIEKKVLESTIPGLRPIFTQPYLVEFLPIDTNKGTALEYLSNYLDIDMKDTVAIGDGTNDIELMERAGHAIAMGNAIEEVKNISDFVTLPNNKDGVKVGIERLLRGD</sequence>
<dbReference type="NCBIfam" id="TIGR00099">
    <property type="entry name" value="Cof-subfamily"/>
    <property type="match status" value="1"/>
</dbReference>
<keyword evidence="1" id="KW-0378">Hydrolase</keyword>
<dbReference type="RefSeq" id="WP_070467559.1">
    <property type="nucleotide sequence ID" value="NZ_PNHQ01000023.1"/>
</dbReference>
<dbReference type="Gene3D" id="3.30.1240.10">
    <property type="match status" value="1"/>
</dbReference>
<dbReference type="PANTHER" id="PTHR10000">
    <property type="entry name" value="PHOSPHOSERINE PHOSPHATASE"/>
    <property type="match status" value="1"/>
</dbReference>
<dbReference type="InterPro" id="IPR023214">
    <property type="entry name" value="HAD_sf"/>
</dbReference>
<name>A0A2N6UCC4_9LACT</name>
<dbReference type="SUPFAM" id="SSF56784">
    <property type="entry name" value="HAD-like"/>
    <property type="match status" value="1"/>
</dbReference>
<proteinExistence type="predicted"/>
<dbReference type="GO" id="GO:0000287">
    <property type="term" value="F:magnesium ion binding"/>
    <property type="evidence" value="ECO:0007669"/>
    <property type="project" value="TreeGrafter"/>
</dbReference>
<dbReference type="NCBIfam" id="TIGR01484">
    <property type="entry name" value="HAD-SF-IIB"/>
    <property type="match status" value="1"/>
</dbReference>
<dbReference type="CDD" id="cd07516">
    <property type="entry name" value="HAD_Pase"/>
    <property type="match status" value="1"/>
</dbReference>
<dbReference type="GO" id="GO:0005829">
    <property type="term" value="C:cytosol"/>
    <property type="evidence" value="ECO:0007669"/>
    <property type="project" value="TreeGrafter"/>
</dbReference>
<dbReference type="EMBL" id="PNHQ01000023">
    <property type="protein sequence ID" value="PMC79205.1"/>
    <property type="molecule type" value="Genomic_DNA"/>
</dbReference>
<reference evidence="1 2" key="1">
    <citation type="submission" date="2017-09" db="EMBL/GenBank/DDBJ databases">
        <title>Bacterial strain isolated from the female urinary microbiota.</title>
        <authorList>
            <person name="Thomas-White K."/>
            <person name="Kumar N."/>
            <person name="Forster S."/>
            <person name="Putonti C."/>
            <person name="Lawley T."/>
            <person name="Wolfe A.J."/>
        </authorList>
    </citation>
    <scope>NUCLEOTIDE SEQUENCE [LARGE SCALE GENOMIC DNA]</scope>
    <source>
        <strain evidence="1 2">UMB0240</strain>
    </source>
</reference>
<protein>
    <submittedName>
        <fullName evidence="1">Cof-type HAD-IIB family hydrolase</fullName>
    </submittedName>
</protein>
<gene>
    <name evidence="1" type="ORF">CJ191_08090</name>
</gene>
<dbReference type="Proteomes" id="UP000235701">
    <property type="component" value="Unassembled WGS sequence"/>
</dbReference>
<accession>A0A2N6UCC4</accession>
<dbReference type="Gene3D" id="3.40.50.1000">
    <property type="entry name" value="HAD superfamily/HAD-like"/>
    <property type="match status" value="1"/>
</dbReference>